<sequence length="146" mass="17291">MTEEERAKEQSEILRIKREGGALRKRTLAEEAEIWRLKRDTKLFAAEEEELQPAAGNKRRKKVIKKTLVTRAAIEHIISNPFNPLHGFREEKLATYSQELRQAYFKQKAITDNVLEYQRALIKQFHKKDYAENYKEIEVTDDEQDN</sequence>
<gene>
    <name evidence="1" type="ORF">HU200_049882</name>
</gene>
<reference evidence="1" key="1">
    <citation type="submission" date="2020-07" db="EMBL/GenBank/DDBJ databases">
        <title>Genome sequence and genetic diversity analysis of an under-domesticated orphan crop, white fonio (Digitaria exilis).</title>
        <authorList>
            <person name="Bennetzen J.L."/>
            <person name="Chen S."/>
            <person name="Ma X."/>
            <person name="Wang X."/>
            <person name="Yssel A.E.J."/>
            <person name="Chaluvadi S.R."/>
            <person name="Johnson M."/>
            <person name="Gangashetty P."/>
            <person name="Hamidou F."/>
            <person name="Sanogo M.D."/>
            <person name="Zwaenepoel A."/>
            <person name="Wallace J."/>
            <person name="Van De Peer Y."/>
            <person name="Van Deynze A."/>
        </authorList>
    </citation>
    <scope>NUCLEOTIDE SEQUENCE</scope>
    <source>
        <tissue evidence="1">Leaves</tissue>
    </source>
</reference>
<proteinExistence type="predicted"/>
<protein>
    <submittedName>
        <fullName evidence="1">Uncharacterized protein</fullName>
    </submittedName>
</protein>
<dbReference type="AlphaFoldDB" id="A0A835B3N6"/>
<name>A0A835B3N6_9POAL</name>
<comment type="caution">
    <text evidence="1">The sequence shown here is derived from an EMBL/GenBank/DDBJ whole genome shotgun (WGS) entry which is preliminary data.</text>
</comment>
<dbReference type="Proteomes" id="UP000636709">
    <property type="component" value="Unassembled WGS sequence"/>
</dbReference>
<organism evidence="1 2">
    <name type="scientific">Digitaria exilis</name>
    <dbReference type="NCBI Taxonomy" id="1010633"/>
    <lineage>
        <taxon>Eukaryota</taxon>
        <taxon>Viridiplantae</taxon>
        <taxon>Streptophyta</taxon>
        <taxon>Embryophyta</taxon>
        <taxon>Tracheophyta</taxon>
        <taxon>Spermatophyta</taxon>
        <taxon>Magnoliopsida</taxon>
        <taxon>Liliopsida</taxon>
        <taxon>Poales</taxon>
        <taxon>Poaceae</taxon>
        <taxon>PACMAD clade</taxon>
        <taxon>Panicoideae</taxon>
        <taxon>Panicodae</taxon>
        <taxon>Paniceae</taxon>
        <taxon>Anthephorinae</taxon>
        <taxon>Digitaria</taxon>
    </lineage>
</organism>
<keyword evidence="2" id="KW-1185">Reference proteome</keyword>
<dbReference type="OrthoDB" id="695726at2759"/>
<evidence type="ECO:0000313" key="2">
    <source>
        <dbReference type="Proteomes" id="UP000636709"/>
    </source>
</evidence>
<evidence type="ECO:0000313" key="1">
    <source>
        <dbReference type="EMBL" id="KAF8671565.1"/>
    </source>
</evidence>
<accession>A0A835B3N6</accession>
<dbReference type="EMBL" id="JACEFO010002238">
    <property type="protein sequence ID" value="KAF8671565.1"/>
    <property type="molecule type" value="Genomic_DNA"/>
</dbReference>